<evidence type="ECO:0000256" key="2">
    <source>
        <dbReference type="ARBA" id="ARBA00022692"/>
    </source>
</evidence>
<dbReference type="GeneID" id="63800352"/>
<evidence type="ECO:0000256" key="1">
    <source>
        <dbReference type="ARBA" id="ARBA00004325"/>
    </source>
</evidence>
<feature type="transmembrane region" description="Helical" evidence="5">
    <location>
        <begin position="18"/>
        <end position="38"/>
    </location>
</feature>
<sequence>MVLNSSTSVVGRLKDEPLVAVGTVATIAAFTYASIGVYRGRFKQSQWGMRGRVVMQGLTVAALVGYGFMRNKDVEKTPKQDVRPINWERLEREARAAEQQGADKVDPAIAKLTARLEKQKEAASVFAAEPQATKPADS</sequence>
<evidence type="ECO:0000313" key="8">
    <source>
        <dbReference type="Proteomes" id="UP000193922"/>
    </source>
</evidence>
<comment type="subcellular location">
    <subcellularLocation>
        <location evidence="1">Mitochondrion membrane</location>
    </subcellularLocation>
</comment>
<dbReference type="InterPro" id="IPR007667">
    <property type="entry name" value="Hypoxia_induced_domain"/>
</dbReference>
<keyword evidence="3 5" id="KW-1133">Transmembrane helix</keyword>
<dbReference type="AlphaFoldDB" id="A0A1Y1W7W4"/>
<evidence type="ECO:0000259" key="6">
    <source>
        <dbReference type="PROSITE" id="PS51503"/>
    </source>
</evidence>
<dbReference type="Pfam" id="PF04588">
    <property type="entry name" value="HIG_1_N"/>
    <property type="match status" value="1"/>
</dbReference>
<feature type="domain" description="HIG1" evidence="6">
    <location>
        <begin position="1"/>
        <end position="81"/>
    </location>
</feature>
<dbReference type="Proteomes" id="UP000193922">
    <property type="component" value="Unassembled WGS sequence"/>
</dbReference>
<keyword evidence="2 5" id="KW-0812">Transmembrane</keyword>
<proteinExistence type="predicted"/>
<dbReference type="PANTHER" id="PTHR12297:SF18">
    <property type="entry name" value="HIG1 DOMAIN FAMILY MEMBER 2A"/>
    <property type="match status" value="1"/>
</dbReference>
<dbReference type="PANTHER" id="PTHR12297">
    <property type="entry name" value="HYPOXIA-INDUCBILE GENE 1 HIG1 -RELATED"/>
    <property type="match status" value="1"/>
</dbReference>
<protein>
    <recommendedName>
        <fullName evidence="6">HIG1 domain-containing protein</fullName>
    </recommendedName>
</protein>
<dbReference type="GO" id="GO:0031966">
    <property type="term" value="C:mitochondrial membrane"/>
    <property type="evidence" value="ECO:0007669"/>
    <property type="project" value="UniProtKB-SubCell"/>
</dbReference>
<reference evidence="7 8" key="1">
    <citation type="submission" date="2016-07" db="EMBL/GenBank/DDBJ databases">
        <title>Pervasive Adenine N6-methylation of Active Genes in Fungi.</title>
        <authorList>
            <consortium name="DOE Joint Genome Institute"/>
            <person name="Mondo S.J."/>
            <person name="Dannebaum R.O."/>
            <person name="Kuo R.C."/>
            <person name="Labutti K."/>
            <person name="Haridas S."/>
            <person name="Kuo A."/>
            <person name="Salamov A."/>
            <person name="Ahrendt S.R."/>
            <person name="Lipzen A."/>
            <person name="Sullivan W."/>
            <person name="Andreopoulos W.B."/>
            <person name="Clum A."/>
            <person name="Lindquist E."/>
            <person name="Daum C."/>
            <person name="Ramamoorthy G.K."/>
            <person name="Gryganskyi A."/>
            <person name="Culley D."/>
            <person name="Magnuson J.K."/>
            <person name="James T.Y."/>
            <person name="O'Malley M.A."/>
            <person name="Stajich J.E."/>
            <person name="Spatafora J.W."/>
            <person name="Visel A."/>
            <person name="Grigoriev I.V."/>
        </authorList>
    </citation>
    <scope>NUCLEOTIDE SEQUENCE [LARGE SCALE GENOMIC DNA]</scope>
    <source>
        <strain evidence="7 8">ATCC 12442</strain>
    </source>
</reference>
<dbReference type="EMBL" id="MCFD01000007">
    <property type="protein sequence ID" value="ORX69623.1"/>
    <property type="molecule type" value="Genomic_DNA"/>
</dbReference>
<dbReference type="RefSeq" id="XP_040743311.1">
    <property type="nucleotide sequence ID" value="XM_040883704.1"/>
</dbReference>
<keyword evidence="8" id="KW-1185">Reference proteome</keyword>
<organism evidence="7 8">
    <name type="scientific">Linderina pennispora</name>
    <dbReference type="NCBI Taxonomy" id="61395"/>
    <lineage>
        <taxon>Eukaryota</taxon>
        <taxon>Fungi</taxon>
        <taxon>Fungi incertae sedis</taxon>
        <taxon>Zoopagomycota</taxon>
        <taxon>Kickxellomycotina</taxon>
        <taxon>Kickxellomycetes</taxon>
        <taxon>Kickxellales</taxon>
        <taxon>Kickxellaceae</taxon>
        <taxon>Linderina</taxon>
    </lineage>
</organism>
<dbReference type="STRING" id="61395.A0A1Y1W7W4"/>
<dbReference type="GO" id="GO:0097250">
    <property type="term" value="P:mitochondrial respirasome assembly"/>
    <property type="evidence" value="ECO:0007669"/>
    <property type="project" value="TreeGrafter"/>
</dbReference>
<dbReference type="OrthoDB" id="6604018at2759"/>
<name>A0A1Y1W7W4_9FUNG</name>
<gene>
    <name evidence="7" type="ORF">DL89DRAFT_163843</name>
</gene>
<comment type="caution">
    <text evidence="7">The sequence shown here is derived from an EMBL/GenBank/DDBJ whole genome shotgun (WGS) entry which is preliminary data.</text>
</comment>
<dbReference type="Gene3D" id="6.10.140.1320">
    <property type="match status" value="1"/>
</dbReference>
<dbReference type="PROSITE" id="PS51503">
    <property type="entry name" value="HIG1"/>
    <property type="match status" value="1"/>
</dbReference>
<keyword evidence="4 5" id="KW-0472">Membrane</keyword>
<accession>A0A1Y1W7W4</accession>
<evidence type="ECO:0000256" key="3">
    <source>
        <dbReference type="ARBA" id="ARBA00022989"/>
    </source>
</evidence>
<evidence type="ECO:0000256" key="5">
    <source>
        <dbReference type="SAM" id="Phobius"/>
    </source>
</evidence>
<dbReference type="InterPro" id="IPR050355">
    <property type="entry name" value="RCF1"/>
</dbReference>
<evidence type="ECO:0000256" key="4">
    <source>
        <dbReference type="ARBA" id="ARBA00023136"/>
    </source>
</evidence>
<evidence type="ECO:0000313" key="7">
    <source>
        <dbReference type="EMBL" id="ORX69623.1"/>
    </source>
</evidence>